<dbReference type="Pfam" id="PF16022">
    <property type="entry name" value="DUF4783"/>
    <property type="match status" value="1"/>
</dbReference>
<gene>
    <name evidence="1" type="ORF">S12H4_18776</name>
</gene>
<dbReference type="InterPro" id="IPR031977">
    <property type="entry name" value="DUF4783"/>
</dbReference>
<evidence type="ECO:0008006" key="2">
    <source>
        <dbReference type="Google" id="ProtNLM"/>
    </source>
</evidence>
<dbReference type="Gene3D" id="3.10.450.50">
    <property type="match status" value="1"/>
</dbReference>
<evidence type="ECO:0000313" key="1">
    <source>
        <dbReference type="EMBL" id="GAI78900.1"/>
    </source>
</evidence>
<name>X1SU71_9ZZZZ</name>
<dbReference type="EMBL" id="BARW01009312">
    <property type="protein sequence ID" value="GAI78900.1"/>
    <property type="molecule type" value="Genomic_DNA"/>
</dbReference>
<organism evidence="1">
    <name type="scientific">marine sediment metagenome</name>
    <dbReference type="NCBI Taxonomy" id="412755"/>
    <lineage>
        <taxon>unclassified sequences</taxon>
        <taxon>metagenomes</taxon>
        <taxon>ecological metagenomes</taxon>
    </lineage>
</organism>
<accession>X1SU71</accession>
<reference evidence="1" key="1">
    <citation type="journal article" date="2014" name="Front. Microbiol.">
        <title>High frequency of phylogenetically diverse reductive dehalogenase-homologous genes in deep subseafloor sedimentary metagenomes.</title>
        <authorList>
            <person name="Kawai M."/>
            <person name="Futagami T."/>
            <person name="Toyoda A."/>
            <person name="Takaki Y."/>
            <person name="Nishi S."/>
            <person name="Hori S."/>
            <person name="Arai W."/>
            <person name="Tsubouchi T."/>
            <person name="Morono Y."/>
            <person name="Uchiyama I."/>
            <person name="Ito T."/>
            <person name="Fujiyama A."/>
            <person name="Inagaki F."/>
            <person name="Takami H."/>
        </authorList>
    </citation>
    <scope>NUCLEOTIDE SEQUENCE</scope>
    <source>
        <strain evidence="1">Expedition CK06-06</strain>
    </source>
</reference>
<dbReference type="AlphaFoldDB" id="X1SU71"/>
<sequence>MLILKKLPALLIFLLVFNSFAANISEEIPKGIALAFRAGNSKELVKFFNTSIELVILEKEDVYSKTQAERIIRDFFTKYPPENFSILHQGGKESSHYAIGDLTTSKGVFRVYFLLKTKNGNSLIHQLRIEKEGIAILTYQNDSLKTWSDNTIPVPDKLAEWDLANHFVFLENAWFVAKNIQKDNIVLIGLILVKKEYTYENQYLRNDFFKDFHVSPCASVSSLRDKKGFDIHDEHGKYLFTL</sequence>
<protein>
    <recommendedName>
        <fullName evidence="2">DUF4783 domain-containing protein</fullName>
    </recommendedName>
</protein>
<proteinExistence type="predicted"/>
<feature type="non-terminal residue" evidence="1">
    <location>
        <position position="242"/>
    </location>
</feature>
<comment type="caution">
    <text evidence="1">The sequence shown here is derived from an EMBL/GenBank/DDBJ whole genome shotgun (WGS) entry which is preliminary data.</text>
</comment>